<dbReference type="RefSeq" id="WP_117680689.1">
    <property type="nucleotide sequence ID" value="NZ_QSRK01000004.1"/>
</dbReference>
<evidence type="ECO:0000313" key="2">
    <source>
        <dbReference type="EMBL" id="RGL16294.1"/>
    </source>
</evidence>
<organism evidence="2 3">
    <name type="scientific">Bacteroides uniformis</name>
    <dbReference type="NCBI Taxonomy" id="820"/>
    <lineage>
        <taxon>Bacteria</taxon>
        <taxon>Pseudomonadati</taxon>
        <taxon>Bacteroidota</taxon>
        <taxon>Bacteroidia</taxon>
        <taxon>Bacteroidales</taxon>
        <taxon>Bacteroidaceae</taxon>
        <taxon>Bacteroides</taxon>
    </lineage>
</organism>
<evidence type="ECO:0000256" key="1">
    <source>
        <dbReference type="SAM" id="MobiDB-lite"/>
    </source>
</evidence>
<comment type="caution">
    <text evidence="2">The sequence shown here is derived from an EMBL/GenBank/DDBJ whole genome shotgun (WGS) entry which is preliminary data.</text>
</comment>
<evidence type="ECO:0008006" key="4">
    <source>
        <dbReference type="Google" id="ProtNLM"/>
    </source>
</evidence>
<dbReference type="EMBL" id="QSRK01000004">
    <property type="protein sequence ID" value="RGL16294.1"/>
    <property type="molecule type" value="Genomic_DNA"/>
</dbReference>
<gene>
    <name evidence="2" type="ORF">DXC80_03755</name>
</gene>
<dbReference type="AlphaFoldDB" id="A0A3E4R8U4"/>
<dbReference type="Proteomes" id="UP000260795">
    <property type="component" value="Unassembled WGS sequence"/>
</dbReference>
<sequence length="285" mass="32457">MQEKKFHREEYPLDILSEYGLTEEMVYDLPDFVHATLEMGGKSPLLPIVVEQPFGRTHAFAKFKLVETEEGLDVLFSPKLTSANLSQFTEREQMLLKEGKVIVANIEDSYVTDEGVEETQTIKAFVQLDKDTLGVVYCPTPLIGRNLNAISNEYDLTGEQLKSFWNGDLVTIQEENEYGENEDVTIGVDLFDDKGIVIVLGNSDNYQRTVRHPMPMYNFGNDGCWLNKDGQLRYVPEDEFTKDIQAELDRIANKTLSLSNHGEHPLESESNELNNSQDDNHQITR</sequence>
<accession>A0A3E4R8U4</accession>
<feature type="region of interest" description="Disordered" evidence="1">
    <location>
        <begin position="260"/>
        <end position="285"/>
    </location>
</feature>
<reference evidence="2 3" key="1">
    <citation type="submission" date="2018-08" db="EMBL/GenBank/DDBJ databases">
        <title>A genome reference for cultivated species of the human gut microbiota.</title>
        <authorList>
            <person name="Zou Y."/>
            <person name="Xue W."/>
            <person name="Luo G."/>
        </authorList>
    </citation>
    <scope>NUCLEOTIDE SEQUENCE [LARGE SCALE GENOMIC DNA]</scope>
    <source>
        <strain evidence="2 3">TF08-13</strain>
    </source>
</reference>
<protein>
    <recommendedName>
        <fullName evidence="4">DUF4099 domain-containing protein</fullName>
    </recommendedName>
</protein>
<evidence type="ECO:0000313" key="3">
    <source>
        <dbReference type="Proteomes" id="UP000260795"/>
    </source>
</evidence>
<name>A0A3E4R8U4_BACUN</name>
<proteinExistence type="predicted"/>